<reference evidence="1" key="2">
    <citation type="journal article" date="2023" name="Plants (Basel)">
        <title>Annotation of the Turnera subulata (Passifloraceae) Draft Genome Reveals the S-Locus Evolved after the Divergence of Turneroideae from Passifloroideae in a Stepwise Manner.</title>
        <authorList>
            <person name="Henning P.M."/>
            <person name="Roalson E.H."/>
            <person name="Mir W."/>
            <person name="McCubbin A.G."/>
            <person name="Shore J.S."/>
        </authorList>
    </citation>
    <scope>NUCLEOTIDE SEQUENCE</scope>
    <source>
        <strain evidence="1">F60SS</strain>
    </source>
</reference>
<evidence type="ECO:0008006" key="3">
    <source>
        <dbReference type="Google" id="ProtNLM"/>
    </source>
</evidence>
<organism evidence="1 2">
    <name type="scientific">Turnera subulata</name>
    <dbReference type="NCBI Taxonomy" id="218843"/>
    <lineage>
        <taxon>Eukaryota</taxon>
        <taxon>Viridiplantae</taxon>
        <taxon>Streptophyta</taxon>
        <taxon>Embryophyta</taxon>
        <taxon>Tracheophyta</taxon>
        <taxon>Spermatophyta</taxon>
        <taxon>Magnoliopsida</taxon>
        <taxon>eudicotyledons</taxon>
        <taxon>Gunneridae</taxon>
        <taxon>Pentapetalae</taxon>
        <taxon>rosids</taxon>
        <taxon>fabids</taxon>
        <taxon>Malpighiales</taxon>
        <taxon>Passifloraceae</taxon>
        <taxon>Turnera</taxon>
    </lineage>
</organism>
<evidence type="ECO:0000313" key="1">
    <source>
        <dbReference type="EMBL" id="KAJ4831859.1"/>
    </source>
</evidence>
<reference evidence="1" key="1">
    <citation type="submission" date="2022-02" db="EMBL/GenBank/DDBJ databases">
        <authorList>
            <person name="Henning P.M."/>
            <person name="McCubbin A.G."/>
            <person name="Shore J.S."/>
        </authorList>
    </citation>
    <scope>NUCLEOTIDE SEQUENCE</scope>
    <source>
        <strain evidence="1">F60SS</strain>
        <tissue evidence="1">Leaves</tissue>
    </source>
</reference>
<protein>
    <recommendedName>
        <fullName evidence="3">F-box associated domain-containing protein</fullName>
    </recommendedName>
</protein>
<proteinExistence type="predicted"/>
<keyword evidence="2" id="KW-1185">Reference proteome</keyword>
<name>A0A9Q0FI22_9ROSI</name>
<accession>A0A9Q0FI22</accession>
<dbReference type="PANTHER" id="PTHR31672">
    <property type="entry name" value="BNACNNG10540D PROTEIN"/>
    <property type="match status" value="1"/>
</dbReference>
<gene>
    <name evidence="1" type="ORF">Tsubulata_025842</name>
</gene>
<comment type="caution">
    <text evidence="1">The sequence shown here is derived from an EMBL/GenBank/DDBJ whole genome shotgun (WGS) entry which is preliminary data.</text>
</comment>
<dbReference type="Proteomes" id="UP001141552">
    <property type="component" value="Unassembled WGS sequence"/>
</dbReference>
<dbReference type="InterPro" id="IPR050796">
    <property type="entry name" value="SCF_F-box_component"/>
</dbReference>
<dbReference type="AlphaFoldDB" id="A0A9Q0FI22"/>
<dbReference type="EMBL" id="JAKUCV010005272">
    <property type="protein sequence ID" value="KAJ4831859.1"/>
    <property type="molecule type" value="Genomic_DNA"/>
</dbReference>
<evidence type="ECO:0000313" key="2">
    <source>
        <dbReference type="Proteomes" id="UP001141552"/>
    </source>
</evidence>
<sequence>MINRSKIILGQGGGFMSSRFGFLRGTTTTLVSKRNLQSSNISTPIFSKKRGRRLDDDQPQPFIFVTNSGSHRGIDHRFINCGGCQHPLLLETKRFDLGFLPCFRPRRKPGSGNRGVHVRIAATCNDMLLCHSTHPGDMARRVYYLCNPLTKKWRALPHFCPKPPFMKGVVVGLVCYNEGNDFQVVRIHETMVQKNRNELFTKIEEHKRQILCSKVDMNTDESSLSLVLSNCV</sequence>